<keyword evidence="4" id="KW-0274">FAD</keyword>
<protein>
    <recommendedName>
        <fullName evidence="2">thiol oxidase</fullName>
        <ecNumber evidence="2">1.8.3.2</ecNumber>
    </recommendedName>
</protein>
<dbReference type="InterPro" id="IPR017905">
    <property type="entry name" value="ERV/ALR_sulphydryl_oxidase"/>
</dbReference>
<evidence type="ECO:0000256" key="2">
    <source>
        <dbReference type="ARBA" id="ARBA00012512"/>
    </source>
</evidence>
<evidence type="ECO:0000256" key="5">
    <source>
        <dbReference type="ARBA" id="ARBA00023002"/>
    </source>
</evidence>
<keyword evidence="5" id="KW-0560">Oxidoreductase</keyword>
<dbReference type="InterPro" id="IPR036774">
    <property type="entry name" value="ERV/ALR_sulphydryl_oxid_sf"/>
</dbReference>
<name>A0A6C0CJT0_9ZZZZ</name>
<evidence type="ECO:0000256" key="6">
    <source>
        <dbReference type="ARBA" id="ARBA00023157"/>
    </source>
</evidence>
<dbReference type="Pfam" id="PF04777">
    <property type="entry name" value="Evr1_Alr"/>
    <property type="match status" value="1"/>
</dbReference>
<keyword evidence="6" id="KW-1015">Disulfide bond</keyword>
<dbReference type="EC" id="1.8.3.2" evidence="2"/>
<accession>A0A6C0CJT0</accession>
<sequence length="146" mass="17515">MTEKLFDPNVWGPHYWFFLMTLAINYPLKANETTKKKYYDFLTNVPLFIPHPPIGNKFSDLLDKYPPSPYLDGKDSFLKWVHFIHNKINSSVNKDEKTLTEALDEYYELYKPKEIRLREELKYKKKIMFVTLIIFLLGGGYYLYKK</sequence>
<evidence type="ECO:0000256" key="3">
    <source>
        <dbReference type="ARBA" id="ARBA00022630"/>
    </source>
</evidence>
<dbReference type="Gene3D" id="1.20.120.310">
    <property type="entry name" value="ERV/ALR sulfhydryl oxidase domain"/>
    <property type="match status" value="1"/>
</dbReference>
<evidence type="ECO:0000259" key="8">
    <source>
        <dbReference type="PROSITE" id="PS51324"/>
    </source>
</evidence>
<proteinExistence type="predicted"/>
<organism evidence="9">
    <name type="scientific">viral metagenome</name>
    <dbReference type="NCBI Taxonomy" id="1070528"/>
    <lineage>
        <taxon>unclassified sequences</taxon>
        <taxon>metagenomes</taxon>
        <taxon>organismal metagenomes</taxon>
    </lineage>
</organism>
<dbReference type="EMBL" id="MN739423">
    <property type="protein sequence ID" value="QHT04140.1"/>
    <property type="molecule type" value="Genomic_DNA"/>
</dbReference>
<keyword evidence="7" id="KW-0472">Membrane</keyword>
<keyword evidence="7" id="KW-1133">Transmembrane helix</keyword>
<keyword evidence="7" id="KW-0812">Transmembrane</keyword>
<feature type="transmembrane region" description="Helical" evidence="7">
    <location>
        <begin position="12"/>
        <end position="28"/>
    </location>
</feature>
<reference evidence="9" key="1">
    <citation type="journal article" date="2020" name="Nature">
        <title>Giant virus diversity and host interactions through global metagenomics.</title>
        <authorList>
            <person name="Schulz F."/>
            <person name="Roux S."/>
            <person name="Paez-Espino D."/>
            <person name="Jungbluth S."/>
            <person name="Walsh D.A."/>
            <person name="Denef V.J."/>
            <person name="McMahon K.D."/>
            <person name="Konstantinidis K.T."/>
            <person name="Eloe-Fadrosh E.A."/>
            <person name="Kyrpides N.C."/>
            <person name="Woyke T."/>
        </authorList>
    </citation>
    <scope>NUCLEOTIDE SEQUENCE</scope>
    <source>
        <strain evidence="9">GVMAG-M-3300021185-45</strain>
    </source>
</reference>
<evidence type="ECO:0000256" key="1">
    <source>
        <dbReference type="ARBA" id="ARBA00001974"/>
    </source>
</evidence>
<evidence type="ECO:0000313" key="9">
    <source>
        <dbReference type="EMBL" id="QHT04140.1"/>
    </source>
</evidence>
<dbReference type="SUPFAM" id="SSF69000">
    <property type="entry name" value="FAD-dependent thiol oxidase"/>
    <property type="match status" value="1"/>
</dbReference>
<feature type="transmembrane region" description="Helical" evidence="7">
    <location>
        <begin position="127"/>
        <end position="144"/>
    </location>
</feature>
<keyword evidence="3" id="KW-0285">Flavoprotein</keyword>
<evidence type="ECO:0000256" key="4">
    <source>
        <dbReference type="ARBA" id="ARBA00022827"/>
    </source>
</evidence>
<evidence type="ECO:0000256" key="7">
    <source>
        <dbReference type="SAM" id="Phobius"/>
    </source>
</evidence>
<dbReference type="GO" id="GO:0016972">
    <property type="term" value="F:thiol oxidase activity"/>
    <property type="evidence" value="ECO:0007669"/>
    <property type="project" value="UniProtKB-EC"/>
</dbReference>
<feature type="domain" description="ERV/ALR sulfhydryl oxidase" evidence="8">
    <location>
        <begin position="4"/>
        <end position="107"/>
    </location>
</feature>
<dbReference type="PROSITE" id="PS51324">
    <property type="entry name" value="ERV_ALR"/>
    <property type="match status" value="1"/>
</dbReference>
<dbReference type="AlphaFoldDB" id="A0A6C0CJT0"/>
<comment type="cofactor">
    <cofactor evidence="1">
        <name>FAD</name>
        <dbReference type="ChEBI" id="CHEBI:57692"/>
    </cofactor>
</comment>